<gene>
    <name evidence="2" type="ORF">PV06_02437</name>
</gene>
<dbReference type="Proteomes" id="UP000053342">
    <property type="component" value="Unassembled WGS sequence"/>
</dbReference>
<feature type="compositionally biased region" description="Polar residues" evidence="1">
    <location>
        <begin position="64"/>
        <end position="86"/>
    </location>
</feature>
<feature type="compositionally biased region" description="Basic and acidic residues" evidence="1">
    <location>
        <begin position="46"/>
        <end position="55"/>
    </location>
</feature>
<dbReference type="EMBL" id="KN847333">
    <property type="protein sequence ID" value="KIW46801.1"/>
    <property type="molecule type" value="Genomic_DNA"/>
</dbReference>
<dbReference type="AlphaFoldDB" id="A0A0D2B3K5"/>
<organism evidence="2 3">
    <name type="scientific">Exophiala oligosperma</name>
    <dbReference type="NCBI Taxonomy" id="215243"/>
    <lineage>
        <taxon>Eukaryota</taxon>
        <taxon>Fungi</taxon>
        <taxon>Dikarya</taxon>
        <taxon>Ascomycota</taxon>
        <taxon>Pezizomycotina</taxon>
        <taxon>Eurotiomycetes</taxon>
        <taxon>Chaetothyriomycetidae</taxon>
        <taxon>Chaetothyriales</taxon>
        <taxon>Herpotrichiellaceae</taxon>
        <taxon>Exophiala</taxon>
    </lineage>
</organism>
<protein>
    <submittedName>
        <fullName evidence="2">Uncharacterized protein</fullName>
    </submittedName>
</protein>
<evidence type="ECO:0000313" key="3">
    <source>
        <dbReference type="Proteomes" id="UP000053342"/>
    </source>
</evidence>
<name>A0A0D2B3K5_9EURO</name>
<proteinExistence type="predicted"/>
<keyword evidence="3" id="KW-1185">Reference proteome</keyword>
<feature type="compositionally biased region" description="Low complexity" evidence="1">
    <location>
        <begin position="35"/>
        <end position="45"/>
    </location>
</feature>
<accession>A0A0D2B3K5</accession>
<evidence type="ECO:0000313" key="2">
    <source>
        <dbReference type="EMBL" id="KIW46801.1"/>
    </source>
</evidence>
<dbReference type="RefSeq" id="XP_016267017.1">
    <property type="nucleotide sequence ID" value="XM_016403120.1"/>
</dbReference>
<feature type="region of interest" description="Disordered" evidence="1">
    <location>
        <begin position="1"/>
        <end position="89"/>
    </location>
</feature>
<dbReference type="HOGENOM" id="CLU_1124548_0_0_1"/>
<dbReference type="OrthoDB" id="4161687at2759"/>
<evidence type="ECO:0000256" key="1">
    <source>
        <dbReference type="SAM" id="MobiDB-lite"/>
    </source>
</evidence>
<sequence length="247" mass="27032">MGKLRSQDSSSPPSRPAEPASSTFPRMDPPPPYEASASSRTSSAHSNDRLQDTSNRDASPPSQPTQQEGAQPQDPTTQHNRAAYQQTKEKPAEGCLTFGNGATGCMNYGDHSEGCMNYGDYTDGCCNYKSRNGCMLWKATNGGYVSQHSFGLLGINTICTGQKTLTIFPLKQMFEFQHRQEWLLSVRMKDAFLCCTDVTILSRTMVSLGAKGGWLALDFLRWSHYTCGHVLFGLHEYLGGLPLGGKG</sequence>
<dbReference type="GeneID" id="27354511"/>
<reference evidence="2 3" key="1">
    <citation type="submission" date="2015-01" db="EMBL/GenBank/DDBJ databases">
        <title>The Genome Sequence of Exophiala oligosperma CBS72588.</title>
        <authorList>
            <consortium name="The Broad Institute Genomics Platform"/>
            <person name="Cuomo C."/>
            <person name="de Hoog S."/>
            <person name="Gorbushina A."/>
            <person name="Stielow B."/>
            <person name="Teixiera M."/>
            <person name="Abouelleil A."/>
            <person name="Chapman S.B."/>
            <person name="Priest M."/>
            <person name="Young S.K."/>
            <person name="Wortman J."/>
            <person name="Nusbaum C."/>
            <person name="Birren B."/>
        </authorList>
    </citation>
    <scope>NUCLEOTIDE SEQUENCE [LARGE SCALE GENOMIC DNA]</scope>
    <source>
        <strain evidence="2 3">CBS 72588</strain>
    </source>
</reference>
<dbReference type="VEuPathDB" id="FungiDB:PV06_02437"/>
<feature type="compositionally biased region" description="Low complexity" evidence="1">
    <location>
        <begin position="9"/>
        <end position="22"/>
    </location>
</feature>